<feature type="domain" description="Immunity protein 35" evidence="1">
    <location>
        <begin position="8"/>
        <end position="74"/>
    </location>
</feature>
<evidence type="ECO:0000313" key="2">
    <source>
        <dbReference type="EMBL" id="MBC8756553.1"/>
    </source>
</evidence>
<reference evidence="2 3" key="1">
    <citation type="submission" date="2020-07" db="EMBL/GenBank/DDBJ databases">
        <title>Description of Kordia aestuariivivens sp. nov., isolated from a tidal flat.</title>
        <authorList>
            <person name="Park S."/>
            <person name="Yoon J.-H."/>
        </authorList>
    </citation>
    <scope>NUCLEOTIDE SEQUENCE [LARGE SCALE GENOMIC DNA]</scope>
    <source>
        <strain evidence="2 3">YSTF-M3</strain>
    </source>
</reference>
<dbReference type="RefSeq" id="WP_187563592.1">
    <property type="nucleotide sequence ID" value="NZ_JACGWS010000012.1"/>
</dbReference>
<accession>A0ABR7QDI4</accession>
<organism evidence="2 3">
    <name type="scientific">Kordia aestuariivivens</name>
    <dbReference type="NCBI Taxonomy" id="2759037"/>
    <lineage>
        <taxon>Bacteria</taxon>
        <taxon>Pseudomonadati</taxon>
        <taxon>Bacteroidota</taxon>
        <taxon>Flavobacteriia</taxon>
        <taxon>Flavobacteriales</taxon>
        <taxon>Flavobacteriaceae</taxon>
        <taxon>Kordia</taxon>
    </lineage>
</organism>
<proteinExistence type="predicted"/>
<dbReference type="Proteomes" id="UP000619238">
    <property type="component" value="Unassembled WGS sequence"/>
</dbReference>
<dbReference type="EMBL" id="JACGWS010000012">
    <property type="protein sequence ID" value="MBC8756553.1"/>
    <property type="molecule type" value="Genomic_DNA"/>
</dbReference>
<sequence length="112" mass="13018">MLTDNEMLEIAEKYLKRLEDEGTIKLMLHSDFTKKDYGNIYFFNSKLYIETGDLNKSIGGNGPFLVEKEKGRVVQFGSFGLIEDQFKAYENGTLVPALDTYWYPDEDRFSHK</sequence>
<dbReference type="InterPro" id="IPR029082">
    <property type="entry name" value="Imm35"/>
</dbReference>
<keyword evidence="3" id="KW-1185">Reference proteome</keyword>
<gene>
    <name evidence="2" type="ORF">H2O64_17910</name>
</gene>
<comment type="caution">
    <text evidence="2">The sequence shown here is derived from an EMBL/GenBank/DDBJ whole genome shotgun (WGS) entry which is preliminary data.</text>
</comment>
<evidence type="ECO:0000313" key="3">
    <source>
        <dbReference type="Proteomes" id="UP000619238"/>
    </source>
</evidence>
<name>A0ABR7QDI4_9FLAO</name>
<dbReference type="Pfam" id="PF15567">
    <property type="entry name" value="Imm35"/>
    <property type="match status" value="1"/>
</dbReference>
<evidence type="ECO:0000259" key="1">
    <source>
        <dbReference type="Pfam" id="PF15567"/>
    </source>
</evidence>
<protein>
    <recommendedName>
        <fullName evidence="1">Immunity protein 35 domain-containing protein</fullName>
    </recommendedName>
</protein>